<dbReference type="GO" id="GO:0000981">
    <property type="term" value="F:DNA-binding transcription factor activity, RNA polymerase II-specific"/>
    <property type="evidence" value="ECO:0007669"/>
    <property type="project" value="InterPro"/>
</dbReference>
<sequence length="616" mass="68446">MAATFTGQSGQSSLANTNMARPPRVRACTNCVRAKARCSPGADGEGRCERCHRMSKTCQPSPPVRKRCKSEKALRPETSRLEEKLDGLGTLSKSTKRGATGSFNPVVPGSLPLEFGLGRGASLSSTAATSIGHGQCEYNRVPRVRHETNCTSATPCASARPALSVDSEPDLEDAETYLDRFRNHFVEYLPFIIIPASVTARELRQERPILWISIMAVASSNSTQQRALSNEARAVLAREAFVEGTRNMDLFLAVLVYTTWDRHYHFGRPFLISLVHLAIAMLYDLGLDKPPSEDPVLLLAHRLKGSELPLRSSRTPSNEERRALLGCFLISSVSCFTLRKGSTLRWTVYADECLERLETEKEFESDALLVQLVKLRLISERVKDLPWSSPITKIESATTIPASFYVQSLEAQLKDFKAKIPPSQANNKTLLLELHITEVSIYEIGLSQAPGLFSGQSNRRVEYLVACVHAVKTWMGVFLGIKPAQYVGFSALEYSNMTHCFLSVYRLSTFEHVDWDRALCVDDLDVLSFLEAGEENFGQVKAAAGLYVDPDDVDTFTIMASRIHLIKLSWNAATTSLASSIVGSTYHENFELLDPFVEFSDGDWLKHLLGTDQLFF</sequence>
<reference evidence="6" key="1">
    <citation type="journal article" date="2021" name="Nat. Commun.">
        <title>Genetic determinants of endophytism in the Arabidopsis root mycobiome.</title>
        <authorList>
            <person name="Mesny F."/>
            <person name="Miyauchi S."/>
            <person name="Thiergart T."/>
            <person name="Pickel B."/>
            <person name="Atanasova L."/>
            <person name="Karlsson M."/>
            <person name="Huettel B."/>
            <person name="Barry K.W."/>
            <person name="Haridas S."/>
            <person name="Chen C."/>
            <person name="Bauer D."/>
            <person name="Andreopoulos W."/>
            <person name="Pangilinan J."/>
            <person name="LaButti K."/>
            <person name="Riley R."/>
            <person name="Lipzen A."/>
            <person name="Clum A."/>
            <person name="Drula E."/>
            <person name="Henrissat B."/>
            <person name="Kohler A."/>
            <person name="Grigoriev I.V."/>
            <person name="Martin F.M."/>
            <person name="Hacquard S."/>
        </authorList>
    </citation>
    <scope>NUCLEOTIDE SEQUENCE</scope>
    <source>
        <strain evidence="6">MPI-SDFR-AT-0073</strain>
    </source>
</reference>
<dbReference type="GO" id="GO:0005634">
    <property type="term" value="C:nucleus"/>
    <property type="evidence" value="ECO:0007669"/>
    <property type="project" value="UniProtKB-SubCell"/>
</dbReference>
<keyword evidence="7" id="KW-1185">Reference proteome</keyword>
<keyword evidence="3" id="KW-0238">DNA-binding</keyword>
<dbReference type="CDD" id="cd12148">
    <property type="entry name" value="fungal_TF_MHR"/>
    <property type="match status" value="1"/>
</dbReference>
<dbReference type="Gene3D" id="4.10.240.10">
    <property type="entry name" value="Zn(2)-C6 fungal-type DNA-binding domain"/>
    <property type="match status" value="1"/>
</dbReference>
<protein>
    <recommendedName>
        <fullName evidence="8">Zn(2)-C6 fungal-type domain-containing protein</fullName>
    </recommendedName>
</protein>
<dbReference type="GO" id="GO:0008270">
    <property type="term" value="F:zinc ion binding"/>
    <property type="evidence" value="ECO:0007669"/>
    <property type="project" value="InterPro"/>
</dbReference>
<keyword evidence="5" id="KW-0539">Nucleus</keyword>
<evidence type="ECO:0000256" key="5">
    <source>
        <dbReference type="ARBA" id="ARBA00023242"/>
    </source>
</evidence>
<evidence type="ECO:0008006" key="8">
    <source>
        <dbReference type="Google" id="ProtNLM"/>
    </source>
</evidence>
<organism evidence="6 7">
    <name type="scientific">Truncatella angustata</name>
    <dbReference type="NCBI Taxonomy" id="152316"/>
    <lineage>
        <taxon>Eukaryota</taxon>
        <taxon>Fungi</taxon>
        <taxon>Dikarya</taxon>
        <taxon>Ascomycota</taxon>
        <taxon>Pezizomycotina</taxon>
        <taxon>Sordariomycetes</taxon>
        <taxon>Xylariomycetidae</taxon>
        <taxon>Amphisphaeriales</taxon>
        <taxon>Sporocadaceae</taxon>
        <taxon>Truncatella</taxon>
    </lineage>
</organism>
<keyword evidence="4" id="KW-0804">Transcription</keyword>
<dbReference type="PANTHER" id="PTHR31845">
    <property type="entry name" value="FINGER DOMAIN PROTEIN, PUTATIVE-RELATED"/>
    <property type="match status" value="1"/>
</dbReference>
<evidence type="ECO:0000313" key="7">
    <source>
        <dbReference type="Proteomes" id="UP000758603"/>
    </source>
</evidence>
<dbReference type="RefSeq" id="XP_045962731.1">
    <property type="nucleotide sequence ID" value="XM_046095526.1"/>
</dbReference>
<dbReference type="PANTHER" id="PTHR31845:SF32">
    <property type="entry name" value="MISCELLANEOUS ZN(II)2CYS6 TRANSCRIPTION FACTOR (EUROFUNG)-RELATED"/>
    <property type="match status" value="1"/>
</dbReference>
<dbReference type="Proteomes" id="UP000758603">
    <property type="component" value="Unassembled WGS sequence"/>
</dbReference>
<comment type="caution">
    <text evidence="6">The sequence shown here is derived from an EMBL/GenBank/DDBJ whole genome shotgun (WGS) entry which is preliminary data.</text>
</comment>
<proteinExistence type="predicted"/>
<dbReference type="GO" id="GO:0000976">
    <property type="term" value="F:transcription cis-regulatory region binding"/>
    <property type="evidence" value="ECO:0007669"/>
    <property type="project" value="TreeGrafter"/>
</dbReference>
<dbReference type="InterPro" id="IPR036864">
    <property type="entry name" value="Zn2-C6_fun-type_DNA-bd_sf"/>
</dbReference>
<dbReference type="InterPro" id="IPR051089">
    <property type="entry name" value="prtT"/>
</dbReference>
<name>A0A9P8UU14_9PEZI</name>
<dbReference type="AlphaFoldDB" id="A0A9P8UU14"/>
<accession>A0A9P8UU14</accession>
<evidence type="ECO:0000313" key="6">
    <source>
        <dbReference type="EMBL" id="KAH6658497.1"/>
    </source>
</evidence>
<evidence type="ECO:0000256" key="1">
    <source>
        <dbReference type="ARBA" id="ARBA00004123"/>
    </source>
</evidence>
<gene>
    <name evidence="6" type="ORF">BKA67DRAFT_214989</name>
</gene>
<comment type="subcellular location">
    <subcellularLocation>
        <location evidence="1">Nucleus</location>
    </subcellularLocation>
</comment>
<dbReference type="OrthoDB" id="5226580at2759"/>
<evidence type="ECO:0000256" key="4">
    <source>
        <dbReference type="ARBA" id="ARBA00023163"/>
    </source>
</evidence>
<dbReference type="EMBL" id="JAGPXC010000002">
    <property type="protein sequence ID" value="KAH6658497.1"/>
    <property type="molecule type" value="Genomic_DNA"/>
</dbReference>
<evidence type="ECO:0000256" key="2">
    <source>
        <dbReference type="ARBA" id="ARBA00023015"/>
    </source>
</evidence>
<dbReference type="GeneID" id="70124419"/>
<evidence type="ECO:0000256" key="3">
    <source>
        <dbReference type="ARBA" id="ARBA00023125"/>
    </source>
</evidence>
<keyword evidence="2" id="KW-0805">Transcription regulation</keyword>